<evidence type="ECO:0000256" key="8">
    <source>
        <dbReference type="ARBA" id="ARBA00048679"/>
    </source>
</evidence>
<dbReference type="SMART" id="SM01345">
    <property type="entry name" value="Rapamycin_bind"/>
    <property type="match status" value="1"/>
</dbReference>
<dbReference type="Pfam" id="PF02260">
    <property type="entry name" value="FATC"/>
    <property type="match status" value="1"/>
</dbReference>
<dbReference type="SUPFAM" id="SSF47212">
    <property type="entry name" value="FKBP12-rapamycin-binding domain of FKBP-rapamycin-associated protein (FRAP)"/>
    <property type="match status" value="1"/>
</dbReference>
<dbReference type="GO" id="GO:0005634">
    <property type="term" value="C:nucleus"/>
    <property type="evidence" value="ECO:0007669"/>
    <property type="project" value="TreeGrafter"/>
</dbReference>
<reference evidence="13 14" key="1">
    <citation type="submission" date="2017-09" db="EMBL/GenBank/DDBJ databases">
        <title>Genome sequencing of Besnoitia besnoiti strain Bb-Ger1.</title>
        <authorList>
            <person name="Schares G."/>
            <person name="Venepally P."/>
            <person name="Lorenzi H.A."/>
        </authorList>
    </citation>
    <scope>NUCLEOTIDE SEQUENCE [LARGE SCALE GENOMIC DNA]</scope>
    <source>
        <strain evidence="13 14">Bb-Ger1</strain>
    </source>
</reference>
<feature type="compositionally biased region" description="Polar residues" evidence="9">
    <location>
        <begin position="1158"/>
        <end position="1179"/>
    </location>
</feature>
<feature type="region of interest" description="Disordered" evidence="9">
    <location>
        <begin position="1887"/>
        <end position="1906"/>
    </location>
</feature>
<dbReference type="SUPFAM" id="SSF56112">
    <property type="entry name" value="Protein kinase-like (PK-like)"/>
    <property type="match status" value="1"/>
</dbReference>
<dbReference type="VEuPathDB" id="ToxoDB:BESB_078320"/>
<dbReference type="GO" id="GO:0044877">
    <property type="term" value="F:protein-containing complex binding"/>
    <property type="evidence" value="ECO:0007669"/>
    <property type="project" value="InterPro"/>
</dbReference>
<feature type="region of interest" description="Disordered" evidence="9">
    <location>
        <begin position="2152"/>
        <end position="2171"/>
    </location>
</feature>
<evidence type="ECO:0000256" key="6">
    <source>
        <dbReference type="ARBA" id="ARBA00022777"/>
    </source>
</evidence>
<feature type="compositionally biased region" description="Basic and acidic residues" evidence="9">
    <location>
        <begin position="1351"/>
        <end position="1362"/>
    </location>
</feature>
<dbReference type="InterPro" id="IPR011009">
    <property type="entry name" value="Kinase-like_dom_sf"/>
</dbReference>
<dbReference type="GeneID" id="40312759"/>
<dbReference type="PROSITE" id="PS00916">
    <property type="entry name" value="PI3_4_KINASE_2"/>
    <property type="match status" value="1"/>
</dbReference>
<dbReference type="Gene3D" id="1.20.120.150">
    <property type="entry name" value="FKBP12-rapamycin binding domain"/>
    <property type="match status" value="1"/>
</dbReference>
<feature type="compositionally biased region" description="Polar residues" evidence="9">
    <location>
        <begin position="1334"/>
        <end position="1347"/>
    </location>
</feature>
<feature type="compositionally biased region" description="Low complexity" evidence="9">
    <location>
        <begin position="718"/>
        <end position="728"/>
    </location>
</feature>
<feature type="compositionally biased region" description="Polar residues" evidence="9">
    <location>
        <begin position="1838"/>
        <end position="1848"/>
    </location>
</feature>
<evidence type="ECO:0000259" key="11">
    <source>
        <dbReference type="PROSITE" id="PS51189"/>
    </source>
</evidence>
<dbReference type="InterPro" id="IPR036940">
    <property type="entry name" value="PI3/4_kinase_cat_sf"/>
</dbReference>
<feature type="region of interest" description="Disordered" evidence="9">
    <location>
        <begin position="1223"/>
        <end position="1362"/>
    </location>
</feature>
<evidence type="ECO:0000256" key="2">
    <source>
        <dbReference type="ARBA" id="ARBA00012513"/>
    </source>
</evidence>
<proteinExistence type="inferred from homology"/>
<evidence type="ECO:0000256" key="4">
    <source>
        <dbReference type="ARBA" id="ARBA00022737"/>
    </source>
</evidence>
<evidence type="ECO:0000259" key="10">
    <source>
        <dbReference type="PROSITE" id="PS50290"/>
    </source>
</evidence>
<dbReference type="GO" id="GO:0005737">
    <property type="term" value="C:cytoplasm"/>
    <property type="evidence" value="ECO:0007669"/>
    <property type="project" value="TreeGrafter"/>
</dbReference>
<feature type="domain" description="FAT" evidence="11">
    <location>
        <begin position="1481"/>
        <end position="2707"/>
    </location>
</feature>
<dbReference type="PROSITE" id="PS50290">
    <property type="entry name" value="PI3_4_KINASE_3"/>
    <property type="match status" value="1"/>
</dbReference>
<comment type="catalytic activity">
    <reaction evidence="8">
        <text>L-seryl-[protein] + ATP = O-phospho-L-seryl-[protein] + ADP + H(+)</text>
        <dbReference type="Rhea" id="RHEA:17989"/>
        <dbReference type="Rhea" id="RHEA-COMP:9863"/>
        <dbReference type="Rhea" id="RHEA-COMP:11604"/>
        <dbReference type="ChEBI" id="CHEBI:15378"/>
        <dbReference type="ChEBI" id="CHEBI:29999"/>
        <dbReference type="ChEBI" id="CHEBI:30616"/>
        <dbReference type="ChEBI" id="CHEBI:83421"/>
        <dbReference type="ChEBI" id="CHEBI:456216"/>
        <dbReference type="EC" id="2.7.11.1"/>
    </reaction>
</comment>
<feature type="region of interest" description="Disordered" evidence="9">
    <location>
        <begin position="3161"/>
        <end position="3296"/>
    </location>
</feature>
<feature type="region of interest" description="Disordered" evidence="9">
    <location>
        <begin position="171"/>
        <end position="193"/>
    </location>
</feature>
<feature type="region of interest" description="Disordered" evidence="9">
    <location>
        <begin position="2518"/>
        <end position="2586"/>
    </location>
</feature>
<comment type="caution">
    <text evidence="13">The sequence shown here is derived from an EMBL/GenBank/DDBJ whole genome shotgun (WGS) entry which is preliminary data.</text>
</comment>
<feature type="region of interest" description="Disordered" evidence="9">
    <location>
        <begin position="681"/>
        <end position="728"/>
    </location>
</feature>
<evidence type="ECO:0000256" key="7">
    <source>
        <dbReference type="ARBA" id="ARBA00022840"/>
    </source>
</evidence>
<dbReference type="InterPro" id="IPR003152">
    <property type="entry name" value="FATC_dom"/>
</dbReference>
<evidence type="ECO:0000256" key="1">
    <source>
        <dbReference type="ARBA" id="ARBA00011031"/>
    </source>
</evidence>
<feature type="compositionally biased region" description="Basic and acidic residues" evidence="9">
    <location>
        <begin position="3199"/>
        <end position="3215"/>
    </location>
</feature>
<keyword evidence="4" id="KW-0677">Repeat</keyword>
<dbReference type="SUPFAM" id="SSF48371">
    <property type="entry name" value="ARM repeat"/>
    <property type="match status" value="1"/>
</dbReference>
<dbReference type="RefSeq" id="XP_029217625.1">
    <property type="nucleotide sequence ID" value="XM_029366194.1"/>
</dbReference>
<dbReference type="Pfam" id="PF02259">
    <property type="entry name" value="FAT"/>
    <property type="match status" value="2"/>
</dbReference>
<dbReference type="InterPro" id="IPR036738">
    <property type="entry name" value="FRB_sf"/>
</dbReference>
<keyword evidence="14" id="KW-1185">Reference proteome</keyword>
<evidence type="ECO:0000259" key="12">
    <source>
        <dbReference type="PROSITE" id="PS51190"/>
    </source>
</evidence>
<dbReference type="Pfam" id="PF08771">
    <property type="entry name" value="FRB_dom"/>
    <property type="match status" value="1"/>
</dbReference>
<dbReference type="SMART" id="SM01343">
    <property type="entry name" value="FATC"/>
    <property type="match status" value="1"/>
</dbReference>
<feature type="domain" description="PI3K/PI4K catalytic" evidence="10">
    <location>
        <begin position="2881"/>
        <end position="3191"/>
    </location>
</feature>
<keyword evidence="7" id="KW-0067">ATP-binding</keyword>
<accession>A0A2A9MCF4</accession>
<keyword evidence="3" id="KW-0808">Transferase</keyword>
<dbReference type="PANTHER" id="PTHR11139:SF9">
    <property type="entry name" value="SERINE_THREONINE-PROTEIN KINASE MTOR"/>
    <property type="match status" value="1"/>
</dbReference>
<dbReference type="EMBL" id="NWUJ01000008">
    <property type="protein sequence ID" value="PFH33616.1"/>
    <property type="molecule type" value="Genomic_DNA"/>
</dbReference>
<dbReference type="STRING" id="94643.A0A2A9MCF4"/>
<dbReference type="KEGG" id="bbes:BESB_078320"/>
<dbReference type="PROSITE" id="PS51190">
    <property type="entry name" value="FATC"/>
    <property type="match status" value="1"/>
</dbReference>
<dbReference type="GO" id="GO:0016242">
    <property type="term" value="P:negative regulation of macroautophagy"/>
    <property type="evidence" value="ECO:0007669"/>
    <property type="project" value="TreeGrafter"/>
</dbReference>
<comment type="similarity">
    <text evidence="1">Belongs to the PI3/PI4-kinase family.</text>
</comment>
<organism evidence="13 14">
    <name type="scientific">Besnoitia besnoiti</name>
    <name type="common">Apicomplexan protozoan</name>
    <dbReference type="NCBI Taxonomy" id="94643"/>
    <lineage>
        <taxon>Eukaryota</taxon>
        <taxon>Sar</taxon>
        <taxon>Alveolata</taxon>
        <taxon>Apicomplexa</taxon>
        <taxon>Conoidasida</taxon>
        <taxon>Coccidia</taxon>
        <taxon>Eucoccidiorida</taxon>
        <taxon>Eimeriorina</taxon>
        <taxon>Sarcocystidae</taxon>
        <taxon>Besnoitia</taxon>
    </lineage>
</organism>
<feature type="region of interest" description="Disordered" evidence="9">
    <location>
        <begin position="1152"/>
        <end position="1206"/>
    </location>
</feature>
<feature type="domain" description="FATC" evidence="12">
    <location>
        <begin position="3326"/>
        <end position="3358"/>
    </location>
</feature>
<feature type="compositionally biased region" description="Basic and acidic residues" evidence="9">
    <location>
        <begin position="1261"/>
        <end position="1270"/>
    </location>
</feature>
<dbReference type="PANTHER" id="PTHR11139">
    <property type="entry name" value="ATAXIA TELANGIECTASIA MUTATED ATM -RELATED"/>
    <property type="match status" value="1"/>
</dbReference>
<dbReference type="GO" id="GO:0031931">
    <property type="term" value="C:TORC1 complex"/>
    <property type="evidence" value="ECO:0007669"/>
    <property type="project" value="TreeGrafter"/>
</dbReference>
<feature type="compositionally biased region" description="Basic and acidic residues" evidence="9">
    <location>
        <begin position="2576"/>
        <end position="2586"/>
    </location>
</feature>
<evidence type="ECO:0000313" key="13">
    <source>
        <dbReference type="EMBL" id="PFH33616.1"/>
    </source>
</evidence>
<dbReference type="Gene3D" id="1.10.1070.11">
    <property type="entry name" value="Phosphatidylinositol 3-/4-kinase, catalytic domain"/>
    <property type="match status" value="1"/>
</dbReference>
<dbReference type="InterPro" id="IPR050517">
    <property type="entry name" value="DDR_Repair_Kinase"/>
</dbReference>
<dbReference type="InterPro" id="IPR003151">
    <property type="entry name" value="PIK-rel_kinase_FAT"/>
</dbReference>
<dbReference type="GO" id="GO:0031932">
    <property type="term" value="C:TORC2 complex"/>
    <property type="evidence" value="ECO:0007669"/>
    <property type="project" value="TreeGrafter"/>
</dbReference>
<dbReference type="GO" id="GO:0031929">
    <property type="term" value="P:TOR signaling"/>
    <property type="evidence" value="ECO:0007669"/>
    <property type="project" value="TreeGrafter"/>
</dbReference>
<gene>
    <name evidence="13" type="ORF">BESB_078320</name>
</gene>
<feature type="region of interest" description="Disordered" evidence="9">
    <location>
        <begin position="1829"/>
        <end position="1850"/>
    </location>
</feature>
<dbReference type="OrthoDB" id="329583at2759"/>
<keyword evidence="6" id="KW-0418">Kinase</keyword>
<dbReference type="Pfam" id="PF00454">
    <property type="entry name" value="PI3_PI4_kinase"/>
    <property type="match status" value="1"/>
</dbReference>
<dbReference type="InterPro" id="IPR016024">
    <property type="entry name" value="ARM-type_fold"/>
</dbReference>
<keyword evidence="5" id="KW-0547">Nucleotide-binding</keyword>
<protein>
    <recommendedName>
        <fullName evidence="2">non-specific serine/threonine protein kinase</fullName>
        <ecNumber evidence="2">2.7.11.1</ecNumber>
    </recommendedName>
</protein>
<dbReference type="InterPro" id="IPR014009">
    <property type="entry name" value="PIK_FAT"/>
</dbReference>
<dbReference type="GO" id="GO:0004674">
    <property type="term" value="F:protein serine/threonine kinase activity"/>
    <property type="evidence" value="ECO:0007669"/>
    <property type="project" value="UniProtKB-EC"/>
</dbReference>
<dbReference type="Proteomes" id="UP000224006">
    <property type="component" value="Chromosome VII"/>
</dbReference>
<evidence type="ECO:0000256" key="9">
    <source>
        <dbReference type="SAM" id="MobiDB-lite"/>
    </source>
</evidence>
<dbReference type="InterPro" id="IPR000403">
    <property type="entry name" value="PI3/4_kinase_cat_dom"/>
</dbReference>
<feature type="compositionally biased region" description="Polar residues" evidence="9">
    <location>
        <begin position="2564"/>
        <end position="2575"/>
    </location>
</feature>
<evidence type="ECO:0000256" key="3">
    <source>
        <dbReference type="ARBA" id="ARBA00022679"/>
    </source>
</evidence>
<dbReference type="Gene3D" id="3.30.1010.10">
    <property type="entry name" value="Phosphatidylinositol 3-kinase Catalytic Subunit, Chain A, domain 4"/>
    <property type="match status" value="1"/>
</dbReference>
<evidence type="ECO:0000313" key="14">
    <source>
        <dbReference type="Proteomes" id="UP000224006"/>
    </source>
</evidence>
<feature type="region of interest" description="Disordered" evidence="9">
    <location>
        <begin position="2384"/>
        <end position="2429"/>
    </location>
</feature>
<dbReference type="InterPro" id="IPR026683">
    <property type="entry name" value="TOR_cat"/>
</dbReference>
<sequence length="3358" mass="369468">MAGVRALDEGGDITPPLMRYSVVLMESLLALCLDEDISVRRRAVKVLCRLCRVEQAILSICGLTGLAVSYMSQIVLSSSRRPFSREAVPHVAELLASLCVCARSLLAAFIRPAVELVVARLKEAVMDDQGCDKEGRCRVRVRPPSARALLCGAVDCNIPLPWIVQPTGDGSVPVAPADSHEPAETTRGGPGDIPDVVDALRFHSSDKGGASGAPLVDELSARGEDEDDWGLKDLAREATGDRTGFDCPPCSADSSSCSCSMERSLATYRGDSSASEQLPQECEEGCRRNADCACCCVGPNSGKRGHVQVLLEALEKLCSVADKQLLHEISEQVLPVLLVVLVRPLDDGQCVAAVSLLVALIRRTGHCNLAPEHLRILLRCFMKVLEPLLCQKDRKLKLEVMRAVGTLGAIAPEVFQSIRVSASPHLTPYGQSATDAAGRLRTVTELSGLSPLDDTGRGVGNTCLPQAERRHTDSHIEELKWSGLAHRDVHEAGEDREDVFWLSRHCLSVLMNVIDIPGLSHVHFVAFVSMARIVRFSLGSSNVATDCRASSSPTESLRHGRLRDTVSSDVMPARGSVRNGSSCVEALGVDMSDEATVSEAVAAVRPQFLRTASSLLTASGSSREHRLAILATLGQLSSLFKHTPGPESLGFLDVIFCLMDRCLAELREECRHHPHVRFRRPAGSAQHSLHPGASAPEKSAKRGRSRTPTNETRPRYSHACQGATAAGGAAAGHSAHAAKTVLEPTRIVVSPPAVSQGPASDQTQVNPGAVKALPRFSAALPDWSTPDAPTALSTRAWNPGDDPAQNTTPGEYRGRWSMPRRICGLLSSTSTDSTPTPFPDMDGQGITDTASAEAEAEPPTASVDDLNDFGAINDAWWPSETTSEVEKEVWVLLPLLEILLAKLPGRITDYSGRAAWQIQELVHTRRCCSNTALAERALQTLRRCGLILRPTVGHQVMFLAQLCTVPSISPSSFVVTSEAAEASLRMRGPRDDKEATRRRVDRQILSEPSGDASTTYSSCKCCCCSAAPLGLRLALLKTIDSLLSHCEFPLLLGGIMARLVGTLNCDDKEGAPIELRRQVLSIIETVRHLFPKEAGVYVRQMQKAVVDSGKPYLPDGSYTVKRRSSPVCPLPSASTHPDGGPLVETAEEAAAGGLSDQMVATRSTKTDSSALPAPRTSQLEALDRTASPTARQPGDQREASSELAVAPCTSRWSWVSRYQSSVAQPADVSEREARRNQTLQQQRVPAREQTGARGPEGGAQTKDEAQDRPQRSASWPVRILSETNFSTDQEGRMERRASRGGEGIDPSDWETRTGGLSEEEKDGAQCGDEKNTSDRSAAWSTRHQSGQAKAAGDEVPHPDTSETAHELWSNCDFTTKAEMRCWFRKVSLAMLKECRAPAVRACLPVALQDPSVAAALLPAVFLTHWASCCRQGDLQQMHQVGRGLRRLLVCPEVSLSSLRQMLNLVEMIERQRWPLPVDTQLLAAVAEKCQANAKAIRYREELWLADPGGSVEALIRLSNEMQQLEAARGILAHSQKKLRLPVKECWYVQLGEWEQALEAYEQREREDPSNAEWLKGKMRCLRALGEWERLAFLAADMWKDDFFDSSPMDFARSYPLRHGSDMPSLQLPSASASPRSSIFSASSQSMPSPAMTCSSIISAFQAPPSGGLYPFHRPSSEFAFRPLPSLLSLSSPAVATYSPLCPLHTQQEGEKDDTQAQDRRVQVMERRRETASLAASVAFHFRDWAALERYVQWFPNPDSYERAFYMAILGFERGEFQEALEYIQRARQLLDPELTALLGESYKRAYPALVTLQQLAELEEIVELLQRERRRREEGQHDPSSNYTSGSVSDAAIGHKSGLEAWKRFRGPCPVCRGMSPCECRCGQEDLGSGDGGQKSYPGGDNEGVEDERVGSEQLRHLWRTRLATCESDAETWQKLLRVRSLIVPPHEDATTWLRFSSLCRHQNRARLSVEIIQSLRDHPHSCHDPRVALEAFKVLHAVGRKMEAQLLLTSFCCQFITTYFNDVPEQLLCAHGSDVPLCVRALGLLEFHAVPQKARGLRAAGLQSLPGFSLASTGHTMSLPPLTPRSDKTRLRMSRRHSLETGTLRVARHREVYRNFLADVKATVCGYESLGDLLPPELVVTKLMEELHDRTAPGQGATTPRSPSKGAFKAFSRQPDIDPVWERLKRGERRLRRPAEDAPVICIGEAIRDSRPDILGDGSWHLCLHLCSQAVHGGLRQWNLGSAAGLTKEEGLRLLSFSHLKLAQWIKDTYNSGLGTPLLLHDVQMHAPRKNPRLLGRVPDRSPFFVSVDGASSNNALPLHHGPAHVHSAWACNADALFQILQWQRRAVLLQSRNSKAWSAWAVTNFQVAEALKNVPSSYLLPPARGNSSPADSPSLGGARGASRSGRTPTDAVLATEPRSGGGGSAWQGCPRGDLGDYDRDMCGQDCSPGGFDENGRRRFSRAQTMSHYGDSAVLLQQPPLLPHALRDLYHEWELFAPDAPSEDSGSIVDTEPDVACTASSQAAAHEDAGQRNGADGQADGCGGERVLPQGQGHEADPHETGGVQQIPQCSMDSDSCRPSRHEAEPLEEKAEIQILVSMLPHFIVEAVRAFLRSIELQPVATSLQDILRLLKLWFAHADIPVMCPLVQQGVSTVPLATWLDVIPQLVGRLSAPDSCLRGSLVTLLSKAATEFPQELILPVAVASKSTTPHLSSSACVLLNIMARDHRELVQQALLVSQEVVRVSALWEERWLRCLEQASEAHHTRNDYQKAVDILEPMHQELSRGPQTFRETLFLQKYGRELENARAYLERFRRSGNPHDVDQCWMFYLPVFSRLLKDSQNLKRLDLKEISAALAEVKDLQLAVPGTTGAGRKYPLIRSFLGEVSVFTSKQRPRKIGIVGSDGRVWRFLLKGQDDLTQDERIMQALCLINHLMESNAHVRRKELSIPLYCVVPLSPSAGLIGWLHNSETLLNLIKAFRQQDGIPVNHEQLVLKSFYQKYDSLTLLQKVDLFEQTSAETSAQALRRILWLQARNSEEWLVHRTNFCKSIAVISMVGYVLGLGDRHPSNLLLMSESGRVAHIDFSDCFEVATYRLRYPEKVPFRLTRMIVCALESGTVEGTFRATCEQVMTLLRLNRDAIVAMLEAAFVDDESTGRRLYHVFGKQHNPRNSPRTAGPSPAGSDPCWAGSRARRIYGEGASRGKDPSRKTESPRDFDAQGEPWDRQAASDSDGDLDANPSGVSTSRREKSGNDLASRFRRRSLQQLERPVSRSRRGSMDRLGYQATSPRRSDEAARASSVEETNLLKSYAKRAIARVDAKLTGYDFDGYLDIPAQVDRLIEEANGVENLCVAYAGWCPFW</sequence>
<dbReference type="GO" id="GO:0005524">
    <property type="term" value="F:ATP binding"/>
    <property type="evidence" value="ECO:0007669"/>
    <property type="project" value="UniProtKB-KW"/>
</dbReference>
<dbReference type="PROSITE" id="PS51189">
    <property type="entry name" value="FAT"/>
    <property type="match status" value="1"/>
</dbReference>
<dbReference type="InterPro" id="IPR018936">
    <property type="entry name" value="PI3/4_kinase_CS"/>
</dbReference>
<dbReference type="SMART" id="SM00146">
    <property type="entry name" value="PI3Kc"/>
    <property type="match status" value="1"/>
</dbReference>
<evidence type="ECO:0000256" key="5">
    <source>
        <dbReference type="ARBA" id="ARBA00022741"/>
    </source>
</evidence>
<feature type="compositionally biased region" description="Basic and acidic residues" evidence="9">
    <location>
        <begin position="1289"/>
        <end position="1299"/>
    </location>
</feature>
<dbReference type="EC" id="2.7.11.1" evidence="2"/>
<dbReference type="CDD" id="cd05169">
    <property type="entry name" value="PIKKc_TOR"/>
    <property type="match status" value="1"/>
</dbReference>
<name>A0A2A9MCF4_BESBE</name>
<feature type="region of interest" description="Disordered" evidence="9">
    <location>
        <begin position="793"/>
        <end position="814"/>
    </location>
</feature>
<dbReference type="InterPro" id="IPR009076">
    <property type="entry name" value="FRB_dom"/>
</dbReference>